<accession>A0A067PME5</accession>
<feature type="non-terminal residue" evidence="1">
    <location>
        <position position="97"/>
    </location>
</feature>
<proteinExistence type="predicted"/>
<protein>
    <submittedName>
        <fullName evidence="1">Uncharacterized protein</fullName>
    </submittedName>
</protein>
<reference evidence="2" key="1">
    <citation type="journal article" date="2014" name="Proc. Natl. Acad. Sci. U.S.A.">
        <title>Extensive sampling of basidiomycete genomes demonstrates inadequacy of the white-rot/brown-rot paradigm for wood decay fungi.</title>
        <authorList>
            <person name="Riley R."/>
            <person name="Salamov A.A."/>
            <person name="Brown D.W."/>
            <person name="Nagy L.G."/>
            <person name="Floudas D."/>
            <person name="Held B.W."/>
            <person name="Levasseur A."/>
            <person name="Lombard V."/>
            <person name="Morin E."/>
            <person name="Otillar R."/>
            <person name="Lindquist E.A."/>
            <person name="Sun H."/>
            <person name="LaButti K.M."/>
            <person name="Schmutz J."/>
            <person name="Jabbour D."/>
            <person name="Luo H."/>
            <person name="Baker S.E."/>
            <person name="Pisabarro A.G."/>
            <person name="Walton J.D."/>
            <person name="Blanchette R.A."/>
            <person name="Henrissat B."/>
            <person name="Martin F."/>
            <person name="Cullen D."/>
            <person name="Hibbett D.S."/>
            <person name="Grigoriev I.V."/>
        </authorList>
    </citation>
    <scope>NUCLEOTIDE SEQUENCE [LARGE SCALE GENOMIC DNA]</scope>
    <source>
        <strain evidence="2">MUCL 33604</strain>
    </source>
</reference>
<evidence type="ECO:0000313" key="2">
    <source>
        <dbReference type="Proteomes" id="UP000027265"/>
    </source>
</evidence>
<evidence type="ECO:0000313" key="1">
    <source>
        <dbReference type="EMBL" id="KDQ52477.1"/>
    </source>
</evidence>
<sequence>MACALTALAPVHRLWCWRIEEREDRWRRSWWREYDRPSAAVAILERLCPSVDLLEKMKDMKVEGVDPECLKLTLRKITETDFVTSPLRIDERGLQKL</sequence>
<dbReference type="EMBL" id="KL197739">
    <property type="protein sequence ID" value="KDQ52477.1"/>
    <property type="molecule type" value="Genomic_DNA"/>
</dbReference>
<organism evidence="1 2">
    <name type="scientific">Jaapia argillacea MUCL 33604</name>
    <dbReference type="NCBI Taxonomy" id="933084"/>
    <lineage>
        <taxon>Eukaryota</taxon>
        <taxon>Fungi</taxon>
        <taxon>Dikarya</taxon>
        <taxon>Basidiomycota</taxon>
        <taxon>Agaricomycotina</taxon>
        <taxon>Agaricomycetes</taxon>
        <taxon>Agaricomycetidae</taxon>
        <taxon>Jaapiales</taxon>
        <taxon>Jaapiaceae</taxon>
        <taxon>Jaapia</taxon>
    </lineage>
</organism>
<gene>
    <name evidence="1" type="ORF">JAAARDRAFT_40075</name>
</gene>
<dbReference type="Proteomes" id="UP000027265">
    <property type="component" value="Unassembled WGS sequence"/>
</dbReference>
<dbReference type="AlphaFoldDB" id="A0A067PME5"/>
<dbReference type="InParanoid" id="A0A067PME5"/>
<dbReference type="HOGENOM" id="CLU_2352266_0_0_1"/>
<name>A0A067PME5_9AGAM</name>
<keyword evidence="2" id="KW-1185">Reference proteome</keyword>